<dbReference type="AlphaFoldDB" id="A0AAU9KAF4"/>
<proteinExistence type="predicted"/>
<gene>
    <name evidence="1" type="ORF">BSTOLATCC_MIC56038</name>
</gene>
<accession>A0AAU9KAF4</accession>
<comment type="caution">
    <text evidence="1">The sequence shown here is derived from an EMBL/GenBank/DDBJ whole genome shotgun (WGS) entry which is preliminary data.</text>
</comment>
<dbReference type="EMBL" id="CAJZBQ010000054">
    <property type="protein sequence ID" value="CAG9332594.1"/>
    <property type="molecule type" value="Genomic_DNA"/>
</dbReference>
<organism evidence="1 2">
    <name type="scientific">Blepharisma stoltei</name>
    <dbReference type="NCBI Taxonomy" id="1481888"/>
    <lineage>
        <taxon>Eukaryota</taxon>
        <taxon>Sar</taxon>
        <taxon>Alveolata</taxon>
        <taxon>Ciliophora</taxon>
        <taxon>Postciliodesmatophora</taxon>
        <taxon>Heterotrichea</taxon>
        <taxon>Heterotrichida</taxon>
        <taxon>Blepharismidae</taxon>
        <taxon>Blepharisma</taxon>
    </lineage>
</organism>
<protein>
    <submittedName>
        <fullName evidence="1">Uncharacterized protein</fullName>
    </submittedName>
</protein>
<evidence type="ECO:0000313" key="1">
    <source>
        <dbReference type="EMBL" id="CAG9332594.1"/>
    </source>
</evidence>
<name>A0AAU9KAF4_9CILI</name>
<sequence length="77" mass="8872">MLRGNNRVYLFEKGGRIFESAENNILNWTQIGTNSISIYLNQSSVARYKGCLYFVVYTNQLWKFDLASKKVSQVATL</sequence>
<dbReference type="Proteomes" id="UP001162131">
    <property type="component" value="Unassembled WGS sequence"/>
</dbReference>
<reference evidence="1" key="1">
    <citation type="submission" date="2021-09" db="EMBL/GenBank/DDBJ databases">
        <authorList>
            <consortium name="AG Swart"/>
            <person name="Singh M."/>
            <person name="Singh A."/>
            <person name="Seah K."/>
            <person name="Emmerich C."/>
        </authorList>
    </citation>
    <scope>NUCLEOTIDE SEQUENCE</scope>
    <source>
        <strain evidence="1">ATCC30299</strain>
    </source>
</reference>
<evidence type="ECO:0000313" key="2">
    <source>
        <dbReference type="Proteomes" id="UP001162131"/>
    </source>
</evidence>
<keyword evidence="2" id="KW-1185">Reference proteome</keyword>